<dbReference type="CDD" id="cd04730">
    <property type="entry name" value="NPD_like"/>
    <property type="match status" value="1"/>
</dbReference>
<proteinExistence type="predicted"/>
<dbReference type="InterPro" id="IPR013785">
    <property type="entry name" value="Aldolase_TIM"/>
</dbReference>
<evidence type="ECO:0000256" key="4">
    <source>
        <dbReference type="SAM" id="MobiDB-lite"/>
    </source>
</evidence>
<organism evidence="5 6">
    <name type="scientific">Microtetraspora glauca</name>
    <dbReference type="NCBI Taxonomy" id="1996"/>
    <lineage>
        <taxon>Bacteria</taxon>
        <taxon>Bacillati</taxon>
        <taxon>Actinomycetota</taxon>
        <taxon>Actinomycetes</taxon>
        <taxon>Streptosporangiales</taxon>
        <taxon>Streptosporangiaceae</taxon>
        <taxon>Microtetraspora</taxon>
    </lineage>
</organism>
<protein>
    <submittedName>
        <fullName evidence="5">Nitronate monooxygenase</fullName>
        <ecNumber evidence="5">1.13.12.-</ecNumber>
    </submittedName>
</protein>
<comment type="caution">
    <text evidence="5">The sequence shown here is derived from an EMBL/GenBank/DDBJ whole genome shotgun (WGS) entry which is preliminary data.</text>
</comment>
<keyword evidence="1" id="KW-0285">Flavoprotein</keyword>
<accession>A0ABV3GED5</accession>
<dbReference type="SUPFAM" id="SSF51412">
    <property type="entry name" value="Inosine monophosphate dehydrogenase (IMPDH)"/>
    <property type="match status" value="1"/>
</dbReference>
<dbReference type="InterPro" id="IPR004136">
    <property type="entry name" value="NMO"/>
</dbReference>
<gene>
    <name evidence="5" type="ORF">AB0I59_14985</name>
</gene>
<dbReference type="GO" id="GO:0004497">
    <property type="term" value="F:monooxygenase activity"/>
    <property type="evidence" value="ECO:0007669"/>
    <property type="project" value="UniProtKB-KW"/>
</dbReference>
<evidence type="ECO:0000256" key="3">
    <source>
        <dbReference type="ARBA" id="ARBA00023002"/>
    </source>
</evidence>
<dbReference type="EMBL" id="JBFALK010000007">
    <property type="protein sequence ID" value="MEV0969941.1"/>
    <property type="molecule type" value="Genomic_DNA"/>
</dbReference>
<evidence type="ECO:0000313" key="6">
    <source>
        <dbReference type="Proteomes" id="UP001551675"/>
    </source>
</evidence>
<sequence>MTIAEQPVPGPVRSAAATAEGGLPALIQGGMGVGVSGWRLARSVARTGQLGVVSGVALDVTLARRLQQGDPGGHLRGALAEFPVPAISERILARYYVRDGIEPGAPHRPVPRLGLRPNRARDELAVVANFAEVFLAKRDGGTVGINYLEKIQMATPAAAYGAMLAGVDFVLMGAGIPSQIPRLLDRLAAHLPAEVTVTVAGAEGGERHAVGIDPVALLGRTPEPLVRPRLLAIVSSDVLAGYLARTPETRPDGFVVEAPVAGGHSAPPRGRMRLDETDQPVYGPRDEVNLAKVAALGLPFWLAGGYASRDGLARALEAGAAGVQVGTAFALCRESGLDDKLRRRLLEQAKDGTLRVRNDPHASPAGFPFKVAGLPDTLAAPEVHERRPRLCDLGHLRTPYVKPDGGVGFRCPAEPVDAYLRKGGRLEETEGRRCLCNGLVAAIGLGQHRPDGYQEPPLLTLGQDLDFLGDLPEGYTAADVVAHLLGPGGAPASARAGEDQREGGLPPEGS</sequence>
<dbReference type="PANTHER" id="PTHR32332">
    <property type="entry name" value="2-NITROPROPANE DIOXYGENASE"/>
    <property type="match status" value="1"/>
</dbReference>
<evidence type="ECO:0000256" key="2">
    <source>
        <dbReference type="ARBA" id="ARBA00022643"/>
    </source>
</evidence>
<dbReference type="Pfam" id="PF03060">
    <property type="entry name" value="NMO"/>
    <property type="match status" value="1"/>
</dbReference>
<evidence type="ECO:0000313" key="5">
    <source>
        <dbReference type="EMBL" id="MEV0969941.1"/>
    </source>
</evidence>
<keyword evidence="5" id="KW-0503">Monooxygenase</keyword>
<evidence type="ECO:0000256" key="1">
    <source>
        <dbReference type="ARBA" id="ARBA00022630"/>
    </source>
</evidence>
<feature type="region of interest" description="Disordered" evidence="4">
    <location>
        <begin position="487"/>
        <end position="510"/>
    </location>
</feature>
<name>A0ABV3GED5_MICGL</name>
<dbReference type="Gene3D" id="3.20.20.70">
    <property type="entry name" value="Aldolase class I"/>
    <property type="match status" value="1"/>
</dbReference>
<keyword evidence="3 5" id="KW-0560">Oxidoreductase</keyword>
<keyword evidence="2" id="KW-0288">FMN</keyword>
<reference evidence="5 6" key="1">
    <citation type="submission" date="2024-06" db="EMBL/GenBank/DDBJ databases">
        <title>The Natural Products Discovery Center: Release of the First 8490 Sequenced Strains for Exploring Actinobacteria Biosynthetic Diversity.</title>
        <authorList>
            <person name="Kalkreuter E."/>
            <person name="Kautsar S.A."/>
            <person name="Yang D."/>
            <person name="Bader C.D."/>
            <person name="Teijaro C.N."/>
            <person name="Fluegel L."/>
            <person name="Davis C.M."/>
            <person name="Simpson J.R."/>
            <person name="Lauterbach L."/>
            <person name="Steele A.D."/>
            <person name="Gui C."/>
            <person name="Meng S."/>
            <person name="Li G."/>
            <person name="Viehrig K."/>
            <person name="Ye F."/>
            <person name="Su P."/>
            <person name="Kiefer A.F."/>
            <person name="Nichols A."/>
            <person name="Cepeda A.J."/>
            <person name="Yan W."/>
            <person name="Fan B."/>
            <person name="Jiang Y."/>
            <person name="Adhikari A."/>
            <person name="Zheng C.-J."/>
            <person name="Schuster L."/>
            <person name="Cowan T.M."/>
            <person name="Smanski M.J."/>
            <person name="Chevrette M.G."/>
            <person name="De Carvalho L.P.S."/>
            <person name="Shen B."/>
        </authorList>
    </citation>
    <scope>NUCLEOTIDE SEQUENCE [LARGE SCALE GENOMIC DNA]</scope>
    <source>
        <strain evidence="5 6">NPDC050100</strain>
    </source>
</reference>
<dbReference type="Proteomes" id="UP001551675">
    <property type="component" value="Unassembled WGS sequence"/>
</dbReference>
<dbReference type="RefSeq" id="WP_358133008.1">
    <property type="nucleotide sequence ID" value="NZ_JBFALK010000007.1"/>
</dbReference>
<dbReference type="PANTHER" id="PTHR32332:SF33">
    <property type="entry name" value="NITRONATE MONOOXYGENASE DOMAIN-CONTAINING PROTEIN"/>
    <property type="match status" value="1"/>
</dbReference>
<dbReference type="EC" id="1.13.12.-" evidence="5"/>
<keyword evidence="6" id="KW-1185">Reference proteome</keyword>